<feature type="transmembrane region" description="Helical" evidence="9">
    <location>
        <begin position="246"/>
        <end position="263"/>
    </location>
</feature>
<evidence type="ECO:0000256" key="2">
    <source>
        <dbReference type="ARBA" id="ARBA00009773"/>
    </source>
</evidence>
<dbReference type="GO" id="GO:0055085">
    <property type="term" value="P:transmembrane transport"/>
    <property type="evidence" value="ECO:0007669"/>
    <property type="project" value="TreeGrafter"/>
</dbReference>
<comment type="subcellular location">
    <subcellularLocation>
        <location evidence="1">Cell membrane</location>
        <topology evidence="1">Multi-pass membrane protein</topology>
    </subcellularLocation>
</comment>
<keyword evidence="11" id="KW-1185">Reference proteome</keyword>
<evidence type="ECO:0000256" key="8">
    <source>
        <dbReference type="SAM" id="MobiDB-lite"/>
    </source>
</evidence>
<proteinExistence type="inferred from homology"/>
<feature type="transmembrane region" description="Helical" evidence="9">
    <location>
        <begin position="336"/>
        <end position="353"/>
    </location>
</feature>
<dbReference type="EMBL" id="WQMS01000001">
    <property type="protein sequence ID" value="MVO76536.1"/>
    <property type="molecule type" value="Genomic_DNA"/>
</dbReference>
<dbReference type="GO" id="GO:0005886">
    <property type="term" value="C:plasma membrane"/>
    <property type="evidence" value="ECO:0007669"/>
    <property type="project" value="UniProtKB-SubCell"/>
</dbReference>
<dbReference type="AlphaFoldDB" id="A0A6I4IWT5"/>
<evidence type="ECO:0000256" key="3">
    <source>
        <dbReference type="ARBA" id="ARBA00022448"/>
    </source>
</evidence>
<keyword evidence="3" id="KW-0813">Transport</keyword>
<feature type="transmembrane region" description="Helical" evidence="9">
    <location>
        <begin position="51"/>
        <end position="71"/>
    </location>
</feature>
<feature type="transmembrane region" description="Helical" evidence="9">
    <location>
        <begin position="83"/>
        <end position="106"/>
    </location>
</feature>
<feature type="region of interest" description="Disordered" evidence="8">
    <location>
        <begin position="465"/>
        <end position="502"/>
    </location>
</feature>
<keyword evidence="6 9" id="KW-1133">Transmembrane helix</keyword>
<evidence type="ECO:0000256" key="7">
    <source>
        <dbReference type="ARBA" id="ARBA00023136"/>
    </source>
</evidence>
<evidence type="ECO:0000256" key="9">
    <source>
        <dbReference type="SAM" id="Phobius"/>
    </source>
</evidence>
<feature type="region of interest" description="Disordered" evidence="8">
    <location>
        <begin position="1"/>
        <end position="23"/>
    </location>
</feature>
<reference evidence="10 11" key="1">
    <citation type="submission" date="2019-12" db="EMBL/GenBank/DDBJ databases">
        <authorList>
            <person name="Huq M.A."/>
        </authorList>
    </citation>
    <scope>NUCLEOTIDE SEQUENCE [LARGE SCALE GENOMIC DNA]</scope>
    <source>
        <strain evidence="10 11">MAH-20</strain>
    </source>
</reference>
<dbReference type="Proteomes" id="UP000441389">
    <property type="component" value="Unassembled WGS sequence"/>
</dbReference>
<sequence>MVTNGEAGLEHSPPQNGHAAVPPVHTPRAASLVPLAAGVVGVGALYLARDVLVPIVLAVLLAFVLAPLVGLFRRLRLGRTLSVVIAVLLALGTLGLTGAVIGQQVASLAPDVPRYAETIRGKWIALGHSSVAELPEAVNRLASRFETPPPTRPTPRLSRRAAQPIPVEVHQPPETGWVTARRLLGPVVGPLETFIIVLVVAVFILLQREDLRDRIIRLFGSSDLHRTTVAIDEAAARLSRYFLTQLLLNSLFGAVIALGLYWIGIPSPLLWGLLAAILRFVPYVGAFLAALPPLLLAIAAEPGWSYAIMTAGLFLAAEPIMGYVVEPLVYGHSTGLSPLAVIVAAIFWTWLWGPIGLLMSTPMTLCLVVLGRHVPQLEFIDVLFGDRPALTPVESFYQRMLAGDEHEVHDQAEQLLKERPLSSYYDEVVVGGLRLALADRRRGALTRGALDAIVESTRDLVDSLADHEDVEPDEDETGPADPPLDQRRLPSEPPPEPPARTGLTILCVAGAGMADPVIAAMLAQLLAKHGQRPVLCDATLATECDPVVVCLAGAAFRGSSPRWRSIEASARRRWPDARIVRGLLRDSRTDTEDTRASLRDMVETCARG</sequence>
<comment type="caution">
    <text evidence="10">The sequence shown here is derived from an EMBL/GenBank/DDBJ whole genome shotgun (WGS) entry which is preliminary data.</text>
</comment>
<organism evidence="10 11">
    <name type="scientific">Sphingomonas horti</name>
    <dbReference type="NCBI Taxonomy" id="2682842"/>
    <lineage>
        <taxon>Bacteria</taxon>
        <taxon>Pseudomonadati</taxon>
        <taxon>Pseudomonadota</taxon>
        <taxon>Alphaproteobacteria</taxon>
        <taxon>Sphingomonadales</taxon>
        <taxon>Sphingomonadaceae</taxon>
        <taxon>Sphingomonas</taxon>
    </lineage>
</organism>
<evidence type="ECO:0000256" key="6">
    <source>
        <dbReference type="ARBA" id="ARBA00022989"/>
    </source>
</evidence>
<evidence type="ECO:0000313" key="11">
    <source>
        <dbReference type="Proteomes" id="UP000441389"/>
    </source>
</evidence>
<dbReference type="InterPro" id="IPR002549">
    <property type="entry name" value="AI-2E-like"/>
</dbReference>
<accession>A0A6I4IWT5</accession>
<feature type="transmembrane region" description="Helical" evidence="9">
    <location>
        <begin position="269"/>
        <end position="291"/>
    </location>
</feature>
<gene>
    <name evidence="10" type="ORF">GON01_01090</name>
</gene>
<keyword evidence="4" id="KW-1003">Cell membrane</keyword>
<comment type="similarity">
    <text evidence="2">Belongs to the autoinducer-2 exporter (AI-2E) (TC 2.A.86) family.</text>
</comment>
<evidence type="ECO:0000256" key="5">
    <source>
        <dbReference type="ARBA" id="ARBA00022692"/>
    </source>
</evidence>
<evidence type="ECO:0000256" key="4">
    <source>
        <dbReference type="ARBA" id="ARBA00022475"/>
    </source>
</evidence>
<protein>
    <submittedName>
        <fullName evidence="10">AI-2E family transporter</fullName>
    </submittedName>
</protein>
<dbReference type="PANTHER" id="PTHR21716:SF53">
    <property type="entry name" value="PERMEASE PERM-RELATED"/>
    <property type="match status" value="1"/>
</dbReference>
<feature type="transmembrane region" description="Helical" evidence="9">
    <location>
        <begin position="303"/>
        <end position="324"/>
    </location>
</feature>
<keyword evidence="7 9" id="KW-0472">Membrane</keyword>
<evidence type="ECO:0000256" key="1">
    <source>
        <dbReference type="ARBA" id="ARBA00004651"/>
    </source>
</evidence>
<dbReference type="PANTHER" id="PTHR21716">
    <property type="entry name" value="TRANSMEMBRANE PROTEIN"/>
    <property type="match status" value="1"/>
</dbReference>
<evidence type="ECO:0000313" key="10">
    <source>
        <dbReference type="EMBL" id="MVO76536.1"/>
    </source>
</evidence>
<feature type="compositionally biased region" description="Acidic residues" evidence="8">
    <location>
        <begin position="468"/>
        <end position="478"/>
    </location>
</feature>
<feature type="transmembrane region" description="Helical" evidence="9">
    <location>
        <begin position="183"/>
        <end position="206"/>
    </location>
</feature>
<name>A0A6I4IWT5_9SPHN</name>
<keyword evidence="5 9" id="KW-0812">Transmembrane</keyword>
<dbReference type="Pfam" id="PF01594">
    <property type="entry name" value="AI-2E_transport"/>
    <property type="match status" value="1"/>
</dbReference>